<dbReference type="Proteomes" id="UP000596661">
    <property type="component" value="Chromosome 7"/>
</dbReference>
<evidence type="ECO:0000313" key="11">
    <source>
        <dbReference type="EnsemblPlants" id="cds.evm.model.07.1710"/>
    </source>
</evidence>
<dbReference type="InterPro" id="IPR025661">
    <property type="entry name" value="Pept_asp_AS"/>
</dbReference>
<dbReference type="Pfam" id="PF00112">
    <property type="entry name" value="Peptidase_C1"/>
    <property type="match status" value="1"/>
</dbReference>
<organism evidence="11 12">
    <name type="scientific">Cannabis sativa</name>
    <name type="common">Hemp</name>
    <name type="synonym">Marijuana</name>
    <dbReference type="NCBI Taxonomy" id="3483"/>
    <lineage>
        <taxon>Eukaryota</taxon>
        <taxon>Viridiplantae</taxon>
        <taxon>Streptophyta</taxon>
        <taxon>Embryophyta</taxon>
        <taxon>Tracheophyta</taxon>
        <taxon>Spermatophyta</taxon>
        <taxon>Magnoliopsida</taxon>
        <taxon>eudicotyledons</taxon>
        <taxon>Gunneridae</taxon>
        <taxon>Pentapetalae</taxon>
        <taxon>rosids</taxon>
        <taxon>fabids</taxon>
        <taxon>Rosales</taxon>
        <taxon>Cannabaceae</taxon>
        <taxon>Cannabis</taxon>
    </lineage>
</organism>
<dbReference type="InterPro" id="IPR013201">
    <property type="entry name" value="Prot_inhib_I29"/>
</dbReference>
<dbReference type="SMART" id="SM00848">
    <property type="entry name" value="Inhibitor_I29"/>
    <property type="match status" value="1"/>
</dbReference>
<dbReference type="Gene3D" id="3.90.70.10">
    <property type="entry name" value="Cysteine proteinases"/>
    <property type="match status" value="1"/>
</dbReference>
<evidence type="ECO:0000256" key="6">
    <source>
        <dbReference type="ARBA" id="ARBA00023180"/>
    </source>
</evidence>
<dbReference type="InterPro" id="IPR025660">
    <property type="entry name" value="Pept_his_AS"/>
</dbReference>
<dbReference type="PROSITE" id="PS00139">
    <property type="entry name" value="THIOL_PROTEASE_CYS"/>
    <property type="match status" value="1"/>
</dbReference>
<dbReference type="InterPro" id="IPR000668">
    <property type="entry name" value="Peptidase_C1A_C"/>
</dbReference>
<dbReference type="Pfam" id="PF08246">
    <property type="entry name" value="Inhibitor_I29"/>
    <property type="match status" value="1"/>
</dbReference>
<keyword evidence="6" id="KW-0325">Glycoprotein</keyword>
<keyword evidence="8" id="KW-0732">Signal</keyword>
<dbReference type="InterPro" id="IPR039417">
    <property type="entry name" value="Peptidase_C1A_papain-like"/>
</dbReference>
<evidence type="ECO:0000256" key="7">
    <source>
        <dbReference type="SAM" id="Phobius"/>
    </source>
</evidence>
<reference evidence="11" key="1">
    <citation type="submission" date="2018-11" db="EMBL/GenBank/DDBJ databases">
        <authorList>
            <person name="Grassa J C."/>
        </authorList>
    </citation>
    <scope>NUCLEOTIDE SEQUENCE [LARGE SCALE GENOMIC DNA]</scope>
</reference>
<keyword evidence="3" id="KW-0378">Hydrolase</keyword>
<protein>
    <submittedName>
        <fullName evidence="11">Uncharacterized protein</fullName>
    </submittedName>
</protein>
<dbReference type="CDD" id="cd02248">
    <property type="entry name" value="Peptidase_C1A"/>
    <property type="match status" value="1"/>
</dbReference>
<keyword evidence="7" id="KW-0472">Membrane</keyword>
<comment type="similarity">
    <text evidence="1">Belongs to the peptidase C1 family.</text>
</comment>
<feature type="chain" id="PRO_5030998601" evidence="8">
    <location>
        <begin position="19"/>
        <end position="471"/>
    </location>
</feature>
<dbReference type="InterPro" id="IPR000169">
    <property type="entry name" value="Pept_cys_AS"/>
</dbReference>
<dbReference type="GO" id="GO:0006508">
    <property type="term" value="P:proteolysis"/>
    <property type="evidence" value="ECO:0007669"/>
    <property type="project" value="UniProtKB-KW"/>
</dbReference>
<reference evidence="11" key="2">
    <citation type="submission" date="2021-03" db="UniProtKB">
        <authorList>
            <consortium name="EnsemblPlants"/>
        </authorList>
    </citation>
    <scope>IDENTIFICATION</scope>
</reference>
<dbReference type="Gramene" id="evm.model.07.1710">
    <property type="protein sequence ID" value="cds.evm.model.07.1710"/>
    <property type="gene ID" value="evm.TU.07.1710"/>
</dbReference>
<name>A0A803Q3M9_CANSA</name>
<dbReference type="InterPro" id="IPR013128">
    <property type="entry name" value="Peptidase_C1A"/>
</dbReference>
<dbReference type="InterPro" id="IPR038765">
    <property type="entry name" value="Papain-like_cys_pep_sf"/>
</dbReference>
<evidence type="ECO:0000259" key="10">
    <source>
        <dbReference type="SMART" id="SM00848"/>
    </source>
</evidence>
<feature type="domain" description="Cathepsin propeptide inhibitor" evidence="10">
    <location>
        <begin position="41"/>
        <end position="97"/>
    </location>
</feature>
<evidence type="ECO:0000256" key="1">
    <source>
        <dbReference type="ARBA" id="ARBA00008455"/>
    </source>
</evidence>
<evidence type="ECO:0000256" key="8">
    <source>
        <dbReference type="SAM" id="SignalP"/>
    </source>
</evidence>
<dbReference type="EMBL" id="UZAU01000674">
    <property type="status" value="NOT_ANNOTATED_CDS"/>
    <property type="molecule type" value="Genomic_DNA"/>
</dbReference>
<keyword evidence="2" id="KW-0645">Protease</keyword>
<dbReference type="OMA" id="TIYCCPE"/>
<dbReference type="EnsemblPlants" id="evm.model.07.1710">
    <property type="protein sequence ID" value="cds.evm.model.07.1710"/>
    <property type="gene ID" value="evm.TU.07.1710"/>
</dbReference>
<keyword evidence="12" id="KW-1185">Reference proteome</keyword>
<dbReference type="SMART" id="SM00645">
    <property type="entry name" value="Pept_C1"/>
    <property type="match status" value="1"/>
</dbReference>
<dbReference type="PROSITE" id="PS00640">
    <property type="entry name" value="THIOL_PROTEASE_ASN"/>
    <property type="match status" value="1"/>
</dbReference>
<evidence type="ECO:0000256" key="5">
    <source>
        <dbReference type="ARBA" id="ARBA00023157"/>
    </source>
</evidence>
<sequence>MWASLLLLCLSSHDTKLSDDHDLGNYSILDSWDEMRVVELFQNWKEKHKRVYRLPEEAEMRFENFKRNVKYILESSKSRKGHQLGLNRFADLSNEEFRKLYLSNVTKPLGGKRRRNNPMRTRLDSCDAPSSLDWRKRGVVTAVKDQGDCGSCWAFSSTGAMEGVNAIVTGDLISLSEQELVDCDSTNYGCDGGYMDYAFEWVINNAGIDSESDYSYTGQDGTCNKAKEERKVVTIDGYEDVGESDRDLLCATIHQPISVGIDGSALDFQLYTGGIYDGDCSDNPNDIDHAVLIVGYGSEGDEDYWIVKNSWGTSWGIQGYFYIKRNTNLPYGFVALELSIVALMITQFVILKKGFVSRFRIYPYFKLWEAHNHAFHDKVVPNAIGVLCKIKKCLACLSAFGEGPLSRTTSGNRVSYCGGAVQLSSSDPLEAETLALSQVVSLCVSQGWYDCFDFEPTRHPIGGLLNLFGSC</sequence>
<proteinExistence type="inferred from homology"/>
<evidence type="ECO:0000256" key="3">
    <source>
        <dbReference type="ARBA" id="ARBA00022801"/>
    </source>
</evidence>
<dbReference type="AlphaFoldDB" id="A0A803Q3M9"/>
<dbReference type="SUPFAM" id="SSF54001">
    <property type="entry name" value="Cysteine proteinases"/>
    <property type="match status" value="1"/>
</dbReference>
<keyword evidence="5" id="KW-1015">Disulfide bond</keyword>
<dbReference type="PROSITE" id="PS00639">
    <property type="entry name" value="THIOL_PROTEASE_HIS"/>
    <property type="match status" value="1"/>
</dbReference>
<feature type="transmembrane region" description="Helical" evidence="7">
    <location>
        <begin position="331"/>
        <end position="351"/>
    </location>
</feature>
<evidence type="ECO:0000259" key="9">
    <source>
        <dbReference type="SMART" id="SM00645"/>
    </source>
</evidence>
<evidence type="ECO:0000313" key="12">
    <source>
        <dbReference type="Proteomes" id="UP000596661"/>
    </source>
</evidence>
<evidence type="ECO:0000256" key="4">
    <source>
        <dbReference type="ARBA" id="ARBA00022807"/>
    </source>
</evidence>
<accession>A0A803Q3M9</accession>
<keyword evidence="7" id="KW-1133">Transmembrane helix</keyword>
<feature type="domain" description="Peptidase C1A papain C-terminal" evidence="9">
    <location>
        <begin position="128"/>
        <end position="342"/>
    </location>
</feature>
<dbReference type="FunFam" id="3.90.70.10:FF:000177">
    <property type="entry name" value="Cysteine proteinase RD21A"/>
    <property type="match status" value="1"/>
</dbReference>
<feature type="signal peptide" evidence="8">
    <location>
        <begin position="1"/>
        <end position="18"/>
    </location>
</feature>
<dbReference type="PANTHER" id="PTHR12411">
    <property type="entry name" value="CYSTEINE PROTEASE FAMILY C1-RELATED"/>
    <property type="match status" value="1"/>
</dbReference>
<dbReference type="GO" id="GO:0008234">
    <property type="term" value="F:cysteine-type peptidase activity"/>
    <property type="evidence" value="ECO:0007669"/>
    <property type="project" value="UniProtKB-KW"/>
</dbReference>
<keyword evidence="4" id="KW-0788">Thiol protease</keyword>
<keyword evidence="7" id="KW-0812">Transmembrane</keyword>
<dbReference type="PRINTS" id="PR00705">
    <property type="entry name" value="PAPAIN"/>
</dbReference>
<evidence type="ECO:0000256" key="2">
    <source>
        <dbReference type="ARBA" id="ARBA00022670"/>
    </source>
</evidence>